<organism evidence="3 4">
    <name type="scientific">Pinibacter aurantiacus</name>
    <dbReference type="NCBI Taxonomy" id="2851599"/>
    <lineage>
        <taxon>Bacteria</taxon>
        <taxon>Pseudomonadati</taxon>
        <taxon>Bacteroidota</taxon>
        <taxon>Chitinophagia</taxon>
        <taxon>Chitinophagales</taxon>
        <taxon>Chitinophagaceae</taxon>
        <taxon>Pinibacter</taxon>
    </lineage>
</organism>
<dbReference type="InterPro" id="IPR007621">
    <property type="entry name" value="TPM_dom"/>
</dbReference>
<evidence type="ECO:0000313" key="3">
    <source>
        <dbReference type="EMBL" id="MBV4358372.1"/>
    </source>
</evidence>
<dbReference type="Pfam" id="PF04536">
    <property type="entry name" value="TPM_phosphatase"/>
    <property type="match status" value="1"/>
</dbReference>
<feature type="domain" description="TPM" evidence="2">
    <location>
        <begin position="30"/>
        <end position="91"/>
    </location>
</feature>
<evidence type="ECO:0000256" key="1">
    <source>
        <dbReference type="SAM" id="SignalP"/>
    </source>
</evidence>
<dbReference type="EMBL" id="JAHSPG010000012">
    <property type="protein sequence ID" value="MBV4358372.1"/>
    <property type="molecule type" value="Genomic_DNA"/>
</dbReference>
<sequence>MKTISLAILAFILSVASFAQNVLPKSNAFVTDKANVLSRDEIQLLERRLKALNDSTSNQIAVVLIPTLDGQNLEDYANKLFRTWGIGGAGASDSW</sequence>
<dbReference type="AlphaFoldDB" id="A0A9E2SBM7"/>
<gene>
    <name evidence="3" type="ORF">KTO63_14500</name>
</gene>
<feature type="chain" id="PRO_5038715680" evidence="1">
    <location>
        <begin position="20"/>
        <end position="95"/>
    </location>
</feature>
<proteinExistence type="predicted"/>
<keyword evidence="1" id="KW-0732">Signal</keyword>
<accession>A0A9E2SBM7</accession>
<keyword evidence="4" id="KW-1185">Reference proteome</keyword>
<protein>
    <submittedName>
        <fullName evidence="3">TPM domain-containing protein</fullName>
    </submittedName>
</protein>
<dbReference type="RefSeq" id="WP_217792057.1">
    <property type="nucleotide sequence ID" value="NZ_JAHSPG010000012.1"/>
</dbReference>
<comment type="caution">
    <text evidence="3">The sequence shown here is derived from an EMBL/GenBank/DDBJ whole genome shotgun (WGS) entry which is preliminary data.</text>
</comment>
<dbReference type="PANTHER" id="PTHR30373">
    <property type="entry name" value="UPF0603 PROTEIN YGCG"/>
    <property type="match status" value="1"/>
</dbReference>
<evidence type="ECO:0000259" key="2">
    <source>
        <dbReference type="Pfam" id="PF04536"/>
    </source>
</evidence>
<dbReference type="Proteomes" id="UP000812270">
    <property type="component" value="Unassembled WGS sequence"/>
</dbReference>
<dbReference type="PANTHER" id="PTHR30373:SF2">
    <property type="entry name" value="UPF0603 PROTEIN YGCG"/>
    <property type="match status" value="1"/>
</dbReference>
<evidence type="ECO:0000313" key="4">
    <source>
        <dbReference type="Proteomes" id="UP000812270"/>
    </source>
</evidence>
<name>A0A9E2SBM7_9BACT</name>
<reference evidence="3" key="1">
    <citation type="submission" date="2021-06" db="EMBL/GenBank/DDBJ databases">
        <authorList>
            <person name="Huq M.A."/>
        </authorList>
    </citation>
    <scope>NUCLEOTIDE SEQUENCE</scope>
    <source>
        <strain evidence="3">MAH-26</strain>
    </source>
</reference>
<feature type="signal peptide" evidence="1">
    <location>
        <begin position="1"/>
        <end position="19"/>
    </location>
</feature>